<dbReference type="PROSITE" id="PS00217">
    <property type="entry name" value="SUGAR_TRANSPORT_2"/>
    <property type="match status" value="1"/>
</dbReference>
<keyword evidence="2" id="KW-0813">Transport</keyword>
<name>A0A4R5LGZ0_9BURK</name>
<dbReference type="PROSITE" id="PS50850">
    <property type="entry name" value="MFS"/>
    <property type="match status" value="1"/>
</dbReference>
<evidence type="ECO:0000256" key="3">
    <source>
        <dbReference type="ARBA" id="ARBA00022475"/>
    </source>
</evidence>
<feature type="transmembrane region" description="Helical" evidence="7">
    <location>
        <begin position="498"/>
        <end position="516"/>
    </location>
</feature>
<evidence type="ECO:0000256" key="2">
    <source>
        <dbReference type="ARBA" id="ARBA00022448"/>
    </source>
</evidence>
<dbReference type="InterPro" id="IPR005829">
    <property type="entry name" value="Sugar_transporter_CS"/>
</dbReference>
<dbReference type="SUPFAM" id="SSF103473">
    <property type="entry name" value="MFS general substrate transporter"/>
    <property type="match status" value="2"/>
</dbReference>
<evidence type="ECO:0000256" key="5">
    <source>
        <dbReference type="ARBA" id="ARBA00022989"/>
    </source>
</evidence>
<gene>
    <name evidence="9" type="ORF">E1N52_11385</name>
</gene>
<proteinExistence type="predicted"/>
<feature type="transmembrane region" description="Helical" evidence="7">
    <location>
        <begin position="522"/>
        <end position="540"/>
    </location>
</feature>
<protein>
    <submittedName>
        <fullName evidence="9">MFS transporter</fullName>
    </submittedName>
</protein>
<dbReference type="CDD" id="cd17369">
    <property type="entry name" value="MFS_ShiA_like"/>
    <property type="match status" value="1"/>
</dbReference>
<dbReference type="InterPro" id="IPR036259">
    <property type="entry name" value="MFS_trans_sf"/>
</dbReference>
<feature type="transmembrane region" description="Helical" evidence="7">
    <location>
        <begin position="92"/>
        <end position="110"/>
    </location>
</feature>
<dbReference type="Pfam" id="PF00083">
    <property type="entry name" value="Sugar_tr"/>
    <property type="match status" value="2"/>
</dbReference>
<evidence type="ECO:0000313" key="10">
    <source>
        <dbReference type="Proteomes" id="UP000295606"/>
    </source>
</evidence>
<feature type="transmembrane region" description="Helical" evidence="7">
    <location>
        <begin position="315"/>
        <end position="334"/>
    </location>
</feature>
<keyword evidence="6 7" id="KW-0472">Membrane</keyword>
<sequence length="552" mass="59237">MATVGGQVSHAPMTSDEKRVIFASSLGTVFEWYDFYLAGSLAAFISKSFFSGVNPTAGFIFTLLGFAAGFAVRPFGAIVFGRLGDLVGRKHTFLVTIVIMGISTFVVGFLPGYASIGIASPVIFIAMRLLQGLALGGEYGGAATYVAEHAPPGRRGFYTSWIQTTATLGLFLSLLVILGVRTFVGEEQFAAWAWRIPFIASILLLAVSVWIRLQLDESPAFKRIKAEGKVSKAPIKEAFGQWKNLKVVLLALFGLTAGQAVVWYTGQFYALFFLTQTLKVDGSSANILIALALLIGTPFFLFFGALSDKIGRKPIIMAGCLIAALTYFPIFKAITHYANPALEAATQRAPIVVIADPAECSFQFNPVGTSKFTSSCDIAKSALSKAGLNYENVAAPAGTLAQIKVGDTTIDTFNGRAPGAKEAGALFEKTLAATLKAAGYPLKADPAQLNWPMTVVMLTILVIFVTMVYGPIAAMLVEMFPTRIRYTSMSLPYHIGNGWFGGFLPATAFAIVAARGDIYSGLWYPIIIALGTFVIGMLFVKETKDSDIYAQD</sequence>
<feature type="transmembrane region" description="Helical" evidence="7">
    <location>
        <begin position="455"/>
        <end position="477"/>
    </location>
</feature>
<dbReference type="PANTHER" id="PTHR43045:SF7">
    <property type="entry name" value="MAJOR FACILITATOR SUPERFAMILY TRANSPORTER"/>
    <property type="match status" value="1"/>
</dbReference>
<dbReference type="PANTHER" id="PTHR43045">
    <property type="entry name" value="SHIKIMATE TRANSPORTER"/>
    <property type="match status" value="1"/>
</dbReference>
<accession>A0A4R5LGZ0</accession>
<feature type="transmembrane region" description="Helical" evidence="7">
    <location>
        <begin position="157"/>
        <end position="180"/>
    </location>
</feature>
<dbReference type="GO" id="GO:0005886">
    <property type="term" value="C:plasma membrane"/>
    <property type="evidence" value="ECO:0007669"/>
    <property type="project" value="UniProtKB-SubCell"/>
</dbReference>
<feature type="transmembrane region" description="Helical" evidence="7">
    <location>
        <begin position="192"/>
        <end position="213"/>
    </location>
</feature>
<dbReference type="GO" id="GO:0022857">
    <property type="term" value="F:transmembrane transporter activity"/>
    <property type="evidence" value="ECO:0007669"/>
    <property type="project" value="InterPro"/>
</dbReference>
<dbReference type="EMBL" id="SMOD01000007">
    <property type="protein sequence ID" value="TDG08520.1"/>
    <property type="molecule type" value="Genomic_DNA"/>
</dbReference>
<reference evidence="9 10" key="1">
    <citation type="submission" date="2019-03" db="EMBL/GenBank/DDBJ databases">
        <title>Paraburkholderia sp. isolated from native Mimosa gymnas in Guartela State Park, Brazil.</title>
        <authorList>
            <person name="Paulitsch F."/>
            <person name="Hungria M."/>
            <person name="Delamuta J.R.M."/>
            <person name="Ribeiro R.A."/>
            <person name="Dall'Agnol R."/>
            <person name="Silva J.S.B."/>
        </authorList>
    </citation>
    <scope>NUCLEOTIDE SEQUENCE [LARGE SCALE GENOMIC DNA]</scope>
    <source>
        <strain evidence="9 10">CNPSo 3008</strain>
    </source>
</reference>
<dbReference type="InterPro" id="IPR020846">
    <property type="entry name" value="MFS_dom"/>
</dbReference>
<feature type="transmembrane region" description="Helical" evidence="7">
    <location>
        <begin position="285"/>
        <end position="303"/>
    </location>
</feature>
<organism evidence="9 10">
    <name type="scientific">Paraburkholderia guartelaensis</name>
    <dbReference type="NCBI Taxonomy" id="2546446"/>
    <lineage>
        <taxon>Bacteria</taxon>
        <taxon>Pseudomonadati</taxon>
        <taxon>Pseudomonadota</taxon>
        <taxon>Betaproteobacteria</taxon>
        <taxon>Burkholderiales</taxon>
        <taxon>Burkholderiaceae</taxon>
        <taxon>Paraburkholderia</taxon>
    </lineage>
</organism>
<keyword evidence="4 7" id="KW-0812">Transmembrane</keyword>
<dbReference type="InterPro" id="IPR005828">
    <property type="entry name" value="MFS_sugar_transport-like"/>
</dbReference>
<keyword evidence="5 7" id="KW-1133">Transmembrane helix</keyword>
<dbReference type="RefSeq" id="WP_133182840.1">
    <property type="nucleotide sequence ID" value="NZ_SMOD01000007.1"/>
</dbReference>
<comment type="subcellular location">
    <subcellularLocation>
        <location evidence="1">Cell membrane</location>
        <topology evidence="1">Multi-pass membrane protein</topology>
    </subcellularLocation>
</comment>
<feature type="transmembrane region" description="Helical" evidence="7">
    <location>
        <begin position="57"/>
        <end position="80"/>
    </location>
</feature>
<dbReference type="Gene3D" id="1.20.1250.20">
    <property type="entry name" value="MFS general substrate transporter like domains"/>
    <property type="match status" value="2"/>
</dbReference>
<comment type="caution">
    <text evidence="9">The sequence shown here is derived from an EMBL/GenBank/DDBJ whole genome shotgun (WGS) entry which is preliminary data.</text>
</comment>
<feature type="domain" description="Major facilitator superfamily (MFS) profile" evidence="8">
    <location>
        <begin position="20"/>
        <end position="544"/>
    </location>
</feature>
<evidence type="ECO:0000256" key="1">
    <source>
        <dbReference type="ARBA" id="ARBA00004651"/>
    </source>
</evidence>
<dbReference type="AlphaFoldDB" id="A0A4R5LGZ0"/>
<evidence type="ECO:0000256" key="6">
    <source>
        <dbReference type="ARBA" id="ARBA00023136"/>
    </source>
</evidence>
<dbReference type="OrthoDB" id="6766492at2"/>
<feature type="transmembrane region" description="Helical" evidence="7">
    <location>
        <begin position="116"/>
        <end position="136"/>
    </location>
</feature>
<evidence type="ECO:0000313" key="9">
    <source>
        <dbReference type="EMBL" id="TDG08520.1"/>
    </source>
</evidence>
<feature type="transmembrane region" description="Helical" evidence="7">
    <location>
        <begin position="20"/>
        <end position="45"/>
    </location>
</feature>
<feature type="transmembrane region" description="Helical" evidence="7">
    <location>
        <begin position="247"/>
        <end position="265"/>
    </location>
</feature>
<evidence type="ECO:0000259" key="8">
    <source>
        <dbReference type="PROSITE" id="PS50850"/>
    </source>
</evidence>
<evidence type="ECO:0000256" key="4">
    <source>
        <dbReference type="ARBA" id="ARBA00022692"/>
    </source>
</evidence>
<dbReference type="Proteomes" id="UP000295606">
    <property type="component" value="Unassembled WGS sequence"/>
</dbReference>
<evidence type="ECO:0000256" key="7">
    <source>
        <dbReference type="SAM" id="Phobius"/>
    </source>
</evidence>
<keyword evidence="3" id="KW-1003">Cell membrane</keyword>